<dbReference type="GO" id="GO:0008483">
    <property type="term" value="F:transaminase activity"/>
    <property type="evidence" value="ECO:0007669"/>
    <property type="project" value="TreeGrafter"/>
</dbReference>
<accession>A0A8J3ZMI1</accession>
<keyword evidence="3" id="KW-0677">Repeat</keyword>
<dbReference type="PANTHER" id="PTHR30244">
    <property type="entry name" value="TRANSAMINASE"/>
    <property type="match status" value="1"/>
</dbReference>
<dbReference type="InterPro" id="IPR018357">
    <property type="entry name" value="Hexapep_transf_CS"/>
</dbReference>
<dbReference type="InterPro" id="IPR015422">
    <property type="entry name" value="PyrdxlP-dep_Trfase_small"/>
</dbReference>
<dbReference type="Gene3D" id="3.90.1150.10">
    <property type="entry name" value="Aspartate Aminotransferase, domain 1"/>
    <property type="match status" value="1"/>
</dbReference>
<reference evidence="5" key="1">
    <citation type="submission" date="2021-01" db="EMBL/GenBank/DDBJ databases">
        <title>Whole genome shotgun sequence of Virgisporangium aurantiacum NBRC 16421.</title>
        <authorList>
            <person name="Komaki H."/>
            <person name="Tamura T."/>
        </authorList>
    </citation>
    <scope>NUCLEOTIDE SEQUENCE</scope>
    <source>
        <strain evidence="5">NBRC 16421</strain>
    </source>
</reference>
<keyword evidence="2" id="KW-0808">Transferase</keyword>
<dbReference type="InterPro" id="IPR015424">
    <property type="entry name" value="PyrdxlP-dep_Trfase"/>
</dbReference>
<dbReference type="Gene3D" id="2.160.10.10">
    <property type="entry name" value="Hexapeptide repeat proteins"/>
    <property type="match status" value="1"/>
</dbReference>
<keyword evidence="4" id="KW-0663">Pyridoxal phosphate</keyword>
<organism evidence="5 6">
    <name type="scientific">Virgisporangium aurantiacum</name>
    <dbReference type="NCBI Taxonomy" id="175570"/>
    <lineage>
        <taxon>Bacteria</taxon>
        <taxon>Bacillati</taxon>
        <taxon>Actinomycetota</taxon>
        <taxon>Actinomycetes</taxon>
        <taxon>Micromonosporales</taxon>
        <taxon>Micromonosporaceae</taxon>
        <taxon>Virgisporangium</taxon>
    </lineage>
</organism>
<dbReference type="InterPro" id="IPR000653">
    <property type="entry name" value="DegT/StrS_aminotransferase"/>
</dbReference>
<dbReference type="Pfam" id="PF00132">
    <property type="entry name" value="Hexapep"/>
    <property type="match status" value="1"/>
</dbReference>
<dbReference type="InterPro" id="IPR001451">
    <property type="entry name" value="Hexapep"/>
</dbReference>
<dbReference type="Pfam" id="PF14602">
    <property type="entry name" value="Hexapep_2"/>
    <property type="match status" value="1"/>
</dbReference>
<comment type="cofactor">
    <cofactor evidence="1">
        <name>pyridoxal 5'-phosphate</name>
        <dbReference type="ChEBI" id="CHEBI:597326"/>
    </cofactor>
</comment>
<comment type="caution">
    <text evidence="5">The sequence shown here is derived from an EMBL/GenBank/DDBJ whole genome shotgun (WGS) entry which is preliminary data.</text>
</comment>
<dbReference type="CDD" id="cd03358">
    <property type="entry name" value="LbH_WxcM_N_like"/>
    <property type="match status" value="1"/>
</dbReference>
<keyword evidence="6" id="KW-1185">Reference proteome</keyword>
<evidence type="ECO:0000256" key="2">
    <source>
        <dbReference type="ARBA" id="ARBA00022679"/>
    </source>
</evidence>
<comment type="similarity">
    <text evidence="4">Belongs to the DegT/DnrJ/EryC1 family.</text>
</comment>
<sequence>MTDVTDPSPVFIHPTAEVEDGASIGPGTKVWHLVHVRGTATIGANCTIGRNVYVDADVTVGDEVKIQNNVSVYTGVTIEDKVFVGPSVVFTNDLRPRATGGWAITPTLVRTGASIGANATLVCGVTVGEYAMVAAGSVVTKNVEPHRLVAGNPARPLGWVNRDGEVVSRDTEKPSAEILDNRSANQMQPIPITRVVITPEQEAAVLAVLRSGGLAQGPVVKKLEDGFAELHGVPHAVAVSNGTVALVAALEALRLGPGDEVITTAFSFAATLNAILESGATVRFADITDDYTIDPAAVEALITPRTKAIMPVHLYGLPADMTAIAAIADKHGLKIIEDAAQAHAAKVGDRFVGSYGVGCFSLYATKNMQSGEGGIVTTTDDAVADRLRLLRNQGMRVRYMYEVPGHNWRLTDLQAAIAVPQLATLAETAARRAANAAVLNEGLQDVKGLVTPATPAGRTHVWHQYTLRLGDDAPINRDQLTKQLEQAGIGFGLYYPRLMHHYECYEGHPQIAGDHTPVAERAAAQVVSVPVHQWLSPDDLARIVAAVRGAFSA</sequence>
<dbReference type="AlphaFoldDB" id="A0A8J3ZMI1"/>
<evidence type="ECO:0008006" key="7">
    <source>
        <dbReference type="Google" id="ProtNLM"/>
    </source>
</evidence>
<dbReference type="PANTHER" id="PTHR30244:SF34">
    <property type="entry name" value="DTDP-4-AMINO-4,6-DIDEOXYGALACTOSE TRANSAMINASE"/>
    <property type="match status" value="1"/>
</dbReference>
<evidence type="ECO:0000256" key="4">
    <source>
        <dbReference type="RuleBase" id="RU004508"/>
    </source>
</evidence>
<dbReference type="InterPro" id="IPR011004">
    <property type="entry name" value="Trimer_LpxA-like_sf"/>
</dbReference>
<dbReference type="GO" id="GO:0030170">
    <property type="term" value="F:pyridoxal phosphate binding"/>
    <property type="evidence" value="ECO:0007669"/>
    <property type="project" value="TreeGrafter"/>
</dbReference>
<gene>
    <name evidence="5" type="ORF">Vau01_116460</name>
</gene>
<proteinExistence type="inferred from homology"/>
<dbReference type="SUPFAM" id="SSF53383">
    <property type="entry name" value="PLP-dependent transferases"/>
    <property type="match status" value="1"/>
</dbReference>
<dbReference type="Proteomes" id="UP000612585">
    <property type="component" value="Unassembled WGS sequence"/>
</dbReference>
<evidence type="ECO:0000256" key="1">
    <source>
        <dbReference type="ARBA" id="ARBA00001933"/>
    </source>
</evidence>
<protein>
    <recommendedName>
        <fullName evidence="7">dTDP-4-amino-4,6-dideoxygalactose transaminase</fullName>
    </recommendedName>
</protein>
<evidence type="ECO:0000313" key="5">
    <source>
        <dbReference type="EMBL" id="GIJ64130.1"/>
    </source>
</evidence>
<dbReference type="Pfam" id="PF01041">
    <property type="entry name" value="DegT_DnrJ_EryC1"/>
    <property type="match status" value="1"/>
</dbReference>
<evidence type="ECO:0000313" key="6">
    <source>
        <dbReference type="Proteomes" id="UP000612585"/>
    </source>
</evidence>
<dbReference type="PROSITE" id="PS00101">
    <property type="entry name" value="HEXAPEP_TRANSFERASES"/>
    <property type="match status" value="1"/>
</dbReference>
<dbReference type="CDD" id="cd00616">
    <property type="entry name" value="AHBA_syn"/>
    <property type="match status" value="1"/>
</dbReference>
<dbReference type="InterPro" id="IPR015421">
    <property type="entry name" value="PyrdxlP-dep_Trfase_major"/>
</dbReference>
<dbReference type="EMBL" id="BOPG01000109">
    <property type="protein sequence ID" value="GIJ64130.1"/>
    <property type="molecule type" value="Genomic_DNA"/>
</dbReference>
<name>A0A8J3ZMI1_9ACTN</name>
<dbReference type="GO" id="GO:0000271">
    <property type="term" value="P:polysaccharide biosynthetic process"/>
    <property type="evidence" value="ECO:0007669"/>
    <property type="project" value="TreeGrafter"/>
</dbReference>
<dbReference type="SUPFAM" id="SSF51161">
    <property type="entry name" value="Trimeric LpxA-like enzymes"/>
    <property type="match status" value="1"/>
</dbReference>
<dbReference type="Gene3D" id="3.40.640.10">
    <property type="entry name" value="Type I PLP-dependent aspartate aminotransferase-like (Major domain)"/>
    <property type="match status" value="1"/>
</dbReference>
<evidence type="ECO:0000256" key="3">
    <source>
        <dbReference type="ARBA" id="ARBA00022737"/>
    </source>
</evidence>